<feature type="region of interest" description="Disordered" evidence="3">
    <location>
        <begin position="737"/>
        <end position="799"/>
    </location>
</feature>
<dbReference type="STRING" id="91626.A0A0C9MKG7"/>
<dbReference type="GO" id="GO:0005634">
    <property type="term" value="C:nucleus"/>
    <property type="evidence" value="ECO:0007669"/>
    <property type="project" value="UniProtKB-SubCell"/>
</dbReference>
<dbReference type="Pfam" id="PF05964">
    <property type="entry name" value="FYRN"/>
    <property type="match status" value="1"/>
</dbReference>
<feature type="compositionally biased region" description="Low complexity" evidence="3">
    <location>
        <begin position="516"/>
        <end position="538"/>
    </location>
</feature>
<feature type="region of interest" description="Disordered" evidence="3">
    <location>
        <begin position="701"/>
        <end position="721"/>
    </location>
</feature>
<evidence type="ECO:0000313" key="5">
    <source>
        <dbReference type="Proteomes" id="UP000053815"/>
    </source>
</evidence>
<dbReference type="PANTHER" id="PTHR22715">
    <property type="entry name" value="TRANSFORMING GROWTH FACTOR BETA REGULATED GENE 1"/>
    <property type="match status" value="1"/>
</dbReference>
<dbReference type="PROSITE" id="PS51542">
    <property type="entry name" value="FYRN"/>
    <property type="match status" value="1"/>
</dbReference>
<evidence type="ECO:0000256" key="2">
    <source>
        <dbReference type="ARBA" id="ARBA00023242"/>
    </source>
</evidence>
<keyword evidence="5" id="KW-1185">Reference proteome</keyword>
<dbReference type="Proteomes" id="UP000053815">
    <property type="component" value="Unassembled WGS sequence"/>
</dbReference>
<dbReference type="OrthoDB" id="285793at2759"/>
<gene>
    <name evidence="4" type="ORF">MAM1_0020d01766</name>
</gene>
<feature type="region of interest" description="Disordered" evidence="3">
    <location>
        <begin position="279"/>
        <end position="318"/>
    </location>
</feature>
<dbReference type="InterPro" id="IPR003889">
    <property type="entry name" value="FYrich_C"/>
</dbReference>
<feature type="compositionally biased region" description="Polar residues" evidence="3">
    <location>
        <begin position="332"/>
        <end position="366"/>
    </location>
</feature>
<evidence type="ECO:0000256" key="3">
    <source>
        <dbReference type="SAM" id="MobiDB-lite"/>
    </source>
</evidence>
<feature type="region of interest" description="Disordered" evidence="3">
    <location>
        <begin position="332"/>
        <end position="541"/>
    </location>
</feature>
<dbReference type="InterPro" id="IPR003888">
    <property type="entry name" value="FYrich_N"/>
</dbReference>
<dbReference type="GO" id="GO:0051726">
    <property type="term" value="P:regulation of cell cycle"/>
    <property type="evidence" value="ECO:0007669"/>
    <property type="project" value="TreeGrafter"/>
</dbReference>
<comment type="subcellular location">
    <subcellularLocation>
        <location evidence="1">Nucleus</location>
    </subcellularLocation>
</comment>
<feature type="compositionally biased region" description="Basic and acidic residues" evidence="3">
    <location>
        <begin position="779"/>
        <end position="799"/>
    </location>
</feature>
<dbReference type="SMART" id="SM00541">
    <property type="entry name" value="FYRN"/>
    <property type="match status" value="1"/>
</dbReference>
<dbReference type="PROSITE" id="PS51543">
    <property type="entry name" value="FYRC"/>
    <property type="match status" value="1"/>
</dbReference>
<name>A0A0C9MKG7_9FUNG</name>
<reference evidence="4" key="1">
    <citation type="submission" date="2014-09" db="EMBL/GenBank/DDBJ databases">
        <title>Draft genome sequence of an oleaginous Mucoromycotina fungus Mucor ambiguus NBRC6742.</title>
        <authorList>
            <person name="Takeda I."/>
            <person name="Yamane N."/>
            <person name="Morita T."/>
            <person name="Tamano K."/>
            <person name="Machida M."/>
            <person name="Baker S."/>
            <person name="Koike H."/>
        </authorList>
    </citation>
    <scope>NUCLEOTIDE SEQUENCE</scope>
    <source>
        <strain evidence="4">NBRC 6742</strain>
    </source>
</reference>
<dbReference type="PANTHER" id="PTHR22715:SF0">
    <property type="entry name" value="TRANSFORMING GROWTH FACTOR BETA REGULATOR 1"/>
    <property type="match status" value="1"/>
</dbReference>
<dbReference type="AlphaFoldDB" id="A0A0C9MKG7"/>
<feature type="compositionally biased region" description="Low complexity" evidence="3">
    <location>
        <begin position="284"/>
        <end position="303"/>
    </location>
</feature>
<keyword evidence="2" id="KW-0539">Nucleus</keyword>
<dbReference type="Gene3D" id="3.30.160.360">
    <property type="match status" value="1"/>
</dbReference>
<accession>A0A0C9MKG7</accession>
<feature type="compositionally biased region" description="Low complexity" evidence="3">
    <location>
        <begin position="458"/>
        <end position="467"/>
    </location>
</feature>
<organism evidence="4">
    <name type="scientific">Mucor ambiguus</name>
    <dbReference type="NCBI Taxonomy" id="91626"/>
    <lineage>
        <taxon>Eukaryota</taxon>
        <taxon>Fungi</taxon>
        <taxon>Fungi incertae sedis</taxon>
        <taxon>Mucoromycota</taxon>
        <taxon>Mucoromycotina</taxon>
        <taxon>Mucoromycetes</taxon>
        <taxon>Mucorales</taxon>
        <taxon>Mucorineae</taxon>
        <taxon>Mucoraceae</taxon>
        <taxon>Mucor</taxon>
    </lineage>
</organism>
<feature type="compositionally biased region" description="Basic residues" evidence="3">
    <location>
        <begin position="429"/>
        <end position="440"/>
    </location>
</feature>
<protein>
    <recommendedName>
        <fullName evidence="6">FYR C-terminal domain-containing protein</fullName>
    </recommendedName>
</protein>
<evidence type="ECO:0008006" key="6">
    <source>
        <dbReference type="Google" id="ProtNLM"/>
    </source>
</evidence>
<dbReference type="Pfam" id="PF05965">
    <property type="entry name" value="FYRC"/>
    <property type="match status" value="1"/>
</dbReference>
<dbReference type="InterPro" id="IPR040092">
    <property type="entry name" value="TBRG1"/>
</dbReference>
<feature type="compositionally biased region" description="Polar residues" evidence="3">
    <location>
        <begin position="308"/>
        <end position="318"/>
    </location>
</feature>
<feature type="compositionally biased region" description="Low complexity" evidence="3">
    <location>
        <begin position="756"/>
        <end position="778"/>
    </location>
</feature>
<dbReference type="EMBL" id="DF836309">
    <property type="protein sequence ID" value="GAN02323.1"/>
    <property type="molecule type" value="Genomic_DNA"/>
</dbReference>
<evidence type="ECO:0000313" key="4">
    <source>
        <dbReference type="EMBL" id="GAN02323.1"/>
    </source>
</evidence>
<feature type="compositionally biased region" description="Low complexity" evidence="3">
    <location>
        <begin position="376"/>
        <end position="428"/>
    </location>
</feature>
<proteinExistence type="predicted"/>
<evidence type="ECO:0000256" key="1">
    <source>
        <dbReference type="ARBA" id="ARBA00004123"/>
    </source>
</evidence>
<sequence>MSFRLSTAAAAIAEQSEWGWEYSQLIYQQDYHHFYVKKRLKTYKHTCTGIMSTIANNKNKSIKVKVFYNLRGSKSTRLTTFTLPAPNDDTFDLASMPIPLKTCLWSICSSSPDVICRDHDLSIYTANFHESGHGPNEKSNSLIWEGHGLLSWIMDQSKDELFVRGKSDESDPNIDVYIELQPTMKWIKDDFFSALRNQSFEQFRSSTLSPIHPVCNCYNNHHNDIQRTITASPPSSQYQHKGSETEFDWYLRHRIQTSDNSPPLPSRLPSLSSVPVFRPEPIFPSSTATTTNNSSSPPSTSTTKRSRLNSPLPENNNSRLFYKQTEELTLPIPSSTLPAYTNNHNTSSSKKPDSANSRRSAFTIASLSDKDHRYLPSTSTSSSSSSASPPPSSSSTHLHAHNNIHNNSNNNENINNSSNNYHHPPSQHQPHHHHQQHQQHQHQQQQQRQHAMHDESNYHNNNGNSNSMIPVIYTPSNKKRKKNPAVVNTLSSSSSNMIKNPSIMPADNHGNNGMYSQQQQHQNQASHHSQQQQQQQQQVNTVPRTYYEVDRDNQGAYILPVEIDSWTVVDLGTVIYDRPAYHNQRYIYPANYTVRKWYRSMIDPKSDTQYTCRILENGREPKFEVTADDCPMTYSGPTPTTVWTIIVRRAFAIRNQEYGHNPVGPDFFGLRKNTIAKMIQDLPNASKCSQYVWQTFEPARFNKPGRNRRRADSTLPGSLLGGVNYGLTSSRLIHNTNLRPTQHSYRGGGTTPSSPPTQQQTYENNNESSSSPTTNAAPEKNEAKSPHLNQRESRPIETV</sequence>